<sequence length="146" mass="17196">MVEWHRLLWFPQAIPRQRFITWLAFRNKLSTGSRMRQWGMTQACPLCGEPNETRDHLYNTLIQYGTCSARALSPLDSMLSKLAFQATIYWIWKERNGRCHDQPRRTPMHLAHVIHKEISNKLLSLGDDAAEVNERLLRWNEVATLH</sequence>
<dbReference type="EMBL" id="CABITT030000005">
    <property type="protein sequence ID" value="VVB04924.1"/>
    <property type="molecule type" value="Genomic_DNA"/>
</dbReference>
<dbReference type="Proteomes" id="UP000489600">
    <property type="component" value="Unassembled WGS sequence"/>
</dbReference>
<name>A0A565BU34_9BRAS</name>
<evidence type="ECO:0000313" key="3">
    <source>
        <dbReference type="Proteomes" id="UP000489600"/>
    </source>
</evidence>
<dbReference type="Pfam" id="PF13966">
    <property type="entry name" value="zf-RVT"/>
    <property type="match status" value="1"/>
</dbReference>
<dbReference type="AlphaFoldDB" id="A0A565BU34"/>
<dbReference type="InterPro" id="IPR026960">
    <property type="entry name" value="RVT-Znf"/>
</dbReference>
<evidence type="ECO:0000259" key="1">
    <source>
        <dbReference type="Pfam" id="PF13966"/>
    </source>
</evidence>
<organism evidence="2 3">
    <name type="scientific">Arabis nemorensis</name>
    <dbReference type="NCBI Taxonomy" id="586526"/>
    <lineage>
        <taxon>Eukaryota</taxon>
        <taxon>Viridiplantae</taxon>
        <taxon>Streptophyta</taxon>
        <taxon>Embryophyta</taxon>
        <taxon>Tracheophyta</taxon>
        <taxon>Spermatophyta</taxon>
        <taxon>Magnoliopsida</taxon>
        <taxon>eudicotyledons</taxon>
        <taxon>Gunneridae</taxon>
        <taxon>Pentapetalae</taxon>
        <taxon>rosids</taxon>
        <taxon>malvids</taxon>
        <taxon>Brassicales</taxon>
        <taxon>Brassicaceae</taxon>
        <taxon>Arabideae</taxon>
        <taxon>Arabis</taxon>
    </lineage>
</organism>
<feature type="domain" description="Reverse transcriptase zinc-binding" evidence="1">
    <location>
        <begin position="2"/>
        <end position="58"/>
    </location>
</feature>
<gene>
    <name evidence="2" type="ORF">ANE_LOCUS15368</name>
</gene>
<proteinExistence type="predicted"/>
<accession>A0A565BU34</accession>
<dbReference type="OrthoDB" id="1104096at2759"/>
<comment type="caution">
    <text evidence="2">The sequence shown here is derived from an EMBL/GenBank/DDBJ whole genome shotgun (WGS) entry which is preliminary data.</text>
</comment>
<reference evidence="2" key="1">
    <citation type="submission" date="2019-07" db="EMBL/GenBank/DDBJ databases">
        <authorList>
            <person name="Dittberner H."/>
        </authorList>
    </citation>
    <scope>NUCLEOTIDE SEQUENCE [LARGE SCALE GENOMIC DNA]</scope>
</reference>
<evidence type="ECO:0000313" key="2">
    <source>
        <dbReference type="EMBL" id="VVB04924.1"/>
    </source>
</evidence>
<protein>
    <recommendedName>
        <fullName evidence="1">Reverse transcriptase zinc-binding domain-containing protein</fullName>
    </recommendedName>
</protein>
<keyword evidence="3" id="KW-1185">Reference proteome</keyword>